<dbReference type="RefSeq" id="WP_114985573.1">
    <property type="nucleotide sequence ID" value="NZ_CP027806.1"/>
</dbReference>
<reference evidence="1 2" key="1">
    <citation type="submission" date="2018-03" db="EMBL/GenBank/DDBJ databases">
        <title>Phenotypic and genomic properties of Cyclonatronum proteinivorum gen. nov., sp. nov., a haloalkaliphilic bacteroidete from soda lakes possessing Na+-translocating rhodopsin.</title>
        <authorList>
            <person name="Toshchakov S.V."/>
            <person name="Korzhenkov A."/>
            <person name="Samarov N.I."/>
            <person name="Kublanov I.V."/>
            <person name="Muntyan M.S."/>
            <person name="Sorokin D.Y."/>
        </authorList>
    </citation>
    <scope>NUCLEOTIDE SEQUENCE [LARGE SCALE GENOMIC DNA]</scope>
    <source>
        <strain evidence="1 2">Omega</strain>
    </source>
</reference>
<dbReference type="Proteomes" id="UP000254808">
    <property type="component" value="Chromosome"/>
</dbReference>
<gene>
    <name evidence="1" type="ORF">CYPRO_3259</name>
</gene>
<keyword evidence="2" id="KW-1185">Reference proteome</keyword>
<evidence type="ECO:0000313" key="2">
    <source>
        <dbReference type="Proteomes" id="UP000254808"/>
    </source>
</evidence>
<dbReference type="EMBL" id="CP027806">
    <property type="protein sequence ID" value="AXJ02492.1"/>
    <property type="molecule type" value="Genomic_DNA"/>
</dbReference>
<accession>A0A345UPU0</accession>
<evidence type="ECO:0000313" key="1">
    <source>
        <dbReference type="EMBL" id="AXJ02492.1"/>
    </source>
</evidence>
<dbReference type="KEGG" id="cprv:CYPRO_3259"/>
<protein>
    <submittedName>
        <fullName evidence="1">Uncharacterized protein</fullName>
    </submittedName>
</protein>
<name>A0A345UPU0_9BACT</name>
<dbReference type="AlphaFoldDB" id="A0A345UPU0"/>
<sequence>MIVFNTILLLGFLCNINLTKNSLQETGFHGSYSLEETWNQVDGNGNTLYHGYMAARVKVFSNGNELFIDFMVVRDPPGQIISETSRARITNEGILEFDFVDGWDNKGRGNFKKIGTEYELSLEMVEQATMGGFSGHLYGNYTLTNDCQNLSISQDPFTKIRTIRTPVQTINNQFGLSFTTVNQNEYVTLRYSKNIAPDIRARREANLPQIDGRASLWLLLENEDVIKIDYRGQPVSASDPRSGDGVHIGTYRVEALRTAGPNETLYVHVHANFELSKPDLQKLRRYSIAKIRFENHYRQSDFNITNQNFIRRALRCIE</sequence>
<organism evidence="1 2">
    <name type="scientific">Cyclonatronum proteinivorum</name>
    <dbReference type="NCBI Taxonomy" id="1457365"/>
    <lineage>
        <taxon>Bacteria</taxon>
        <taxon>Pseudomonadati</taxon>
        <taxon>Balneolota</taxon>
        <taxon>Balneolia</taxon>
        <taxon>Balneolales</taxon>
        <taxon>Cyclonatronaceae</taxon>
        <taxon>Cyclonatronum</taxon>
    </lineage>
</organism>
<proteinExistence type="predicted"/>